<evidence type="ECO:0000313" key="1">
    <source>
        <dbReference type="EMBL" id="MFB9558595.1"/>
    </source>
</evidence>
<name>A0ABV5QYI6_9ACTN</name>
<evidence type="ECO:0008006" key="3">
    <source>
        <dbReference type="Google" id="ProtNLM"/>
    </source>
</evidence>
<evidence type="ECO:0000313" key="2">
    <source>
        <dbReference type="Proteomes" id="UP001589716"/>
    </source>
</evidence>
<gene>
    <name evidence="1" type="ORF">ACFFTP_30995</name>
</gene>
<reference evidence="1 2" key="1">
    <citation type="submission" date="2024-09" db="EMBL/GenBank/DDBJ databases">
        <authorList>
            <person name="Sun Q."/>
            <person name="Mori K."/>
        </authorList>
    </citation>
    <scope>NUCLEOTIDE SEQUENCE [LARGE SCALE GENOMIC DNA]</scope>
    <source>
        <strain evidence="1 2">JCM 4414</strain>
    </source>
</reference>
<protein>
    <recommendedName>
        <fullName evidence="3">Ferredoxin</fullName>
    </recommendedName>
</protein>
<accession>A0ABV5QYI6</accession>
<sequence>MSVISPARPATKLADYNELKPLQRKYYDRFMEQADNTRDASEYNLLMAAAALAAGIELPHSGDITTCACPNCLNCGAIFDPDGPGLREVEPSGEYNLPRLQCADCADEHPVPHED</sequence>
<dbReference type="Proteomes" id="UP001589716">
    <property type="component" value="Unassembled WGS sequence"/>
</dbReference>
<proteinExistence type="predicted"/>
<dbReference type="EMBL" id="JBHMCT010000040">
    <property type="protein sequence ID" value="MFB9558595.1"/>
    <property type="molecule type" value="Genomic_DNA"/>
</dbReference>
<keyword evidence="2" id="KW-1185">Reference proteome</keyword>
<dbReference type="RefSeq" id="WP_382746178.1">
    <property type="nucleotide sequence ID" value="NZ_JBHMCT010000040.1"/>
</dbReference>
<comment type="caution">
    <text evidence="1">The sequence shown here is derived from an EMBL/GenBank/DDBJ whole genome shotgun (WGS) entry which is preliminary data.</text>
</comment>
<organism evidence="1 2">
    <name type="scientific">Streptomyces roseoviridis</name>
    <dbReference type="NCBI Taxonomy" id="67361"/>
    <lineage>
        <taxon>Bacteria</taxon>
        <taxon>Bacillati</taxon>
        <taxon>Actinomycetota</taxon>
        <taxon>Actinomycetes</taxon>
        <taxon>Kitasatosporales</taxon>
        <taxon>Streptomycetaceae</taxon>
        <taxon>Streptomyces</taxon>
    </lineage>
</organism>